<name>A0A0A8ZG62_ARUDO</name>
<feature type="region of interest" description="Disordered" evidence="1">
    <location>
        <begin position="52"/>
        <end position="74"/>
    </location>
</feature>
<accession>A0A0A8ZG62</accession>
<reference evidence="2" key="2">
    <citation type="journal article" date="2015" name="Data Brief">
        <title>Shoot transcriptome of the giant reed, Arundo donax.</title>
        <authorList>
            <person name="Barrero R.A."/>
            <person name="Guerrero F.D."/>
            <person name="Moolhuijzen P."/>
            <person name="Goolsby J.A."/>
            <person name="Tidwell J."/>
            <person name="Bellgard S.E."/>
            <person name="Bellgard M.I."/>
        </authorList>
    </citation>
    <scope>NUCLEOTIDE SEQUENCE</scope>
    <source>
        <tissue evidence="2">Shoot tissue taken approximately 20 cm above the soil surface</tissue>
    </source>
</reference>
<protein>
    <submittedName>
        <fullName evidence="2">Uncharacterized protein</fullName>
    </submittedName>
</protein>
<dbReference type="EMBL" id="GBRH01262175">
    <property type="protein sequence ID" value="JAD35720.1"/>
    <property type="molecule type" value="Transcribed_RNA"/>
</dbReference>
<dbReference type="AlphaFoldDB" id="A0A0A8ZG62"/>
<organism evidence="2">
    <name type="scientific">Arundo donax</name>
    <name type="common">Giant reed</name>
    <name type="synonym">Donax arundinaceus</name>
    <dbReference type="NCBI Taxonomy" id="35708"/>
    <lineage>
        <taxon>Eukaryota</taxon>
        <taxon>Viridiplantae</taxon>
        <taxon>Streptophyta</taxon>
        <taxon>Embryophyta</taxon>
        <taxon>Tracheophyta</taxon>
        <taxon>Spermatophyta</taxon>
        <taxon>Magnoliopsida</taxon>
        <taxon>Liliopsida</taxon>
        <taxon>Poales</taxon>
        <taxon>Poaceae</taxon>
        <taxon>PACMAD clade</taxon>
        <taxon>Arundinoideae</taxon>
        <taxon>Arundineae</taxon>
        <taxon>Arundo</taxon>
    </lineage>
</organism>
<evidence type="ECO:0000313" key="2">
    <source>
        <dbReference type="EMBL" id="JAD35720.1"/>
    </source>
</evidence>
<evidence type="ECO:0000256" key="1">
    <source>
        <dbReference type="SAM" id="MobiDB-lite"/>
    </source>
</evidence>
<proteinExistence type="predicted"/>
<reference evidence="2" key="1">
    <citation type="submission" date="2014-09" db="EMBL/GenBank/DDBJ databases">
        <authorList>
            <person name="Magalhaes I.L.F."/>
            <person name="Oliveira U."/>
            <person name="Santos F.R."/>
            <person name="Vidigal T.H.D.A."/>
            <person name="Brescovit A.D."/>
            <person name="Santos A.J."/>
        </authorList>
    </citation>
    <scope>NUCLEOTIDE SEQUENCE</scope>
    <source>
        <tissue evidence="2">Shoot tissue taken approximately 20 cm above the soil surface</tissue>
    </source>
</reference>
<sequence>MLSLVQTRRPFRDLLHASVSQISFNLSSHVTILRLYFSCQSIVFVPRSAKPWCQSESSGKRKHARMHEHDSINI</sequence>